<feature type="domain" description="N-acetyltransferase" evidence="6">
    <location>
        <begin position="70"/>
        <end position="232"/>
    </location>
</feature>
<proteinExistence type="predicted"/>
<comment type="caution">
    <text evidence="7">The sequence shown here is derived from an EMBL/GenBank/DDBJ whole genome shotgun (WGS) entry which is preliminary data.</text>
</comment>
<keyword evidence="3 7" id="KW-0808">Transferase</keyword>
<dbReference type="InterPro" id="IPR000182">
    <property type="entry name" value="GNAT_dom"/>
</dbReference>
<keyword evidence="2" id="KW-1277">Toxin-antitoxin system</keyword>
<dbReference type="InterPro" id="IPR016181">
    <property type="entry name" value="Acyl_CoA_acyltransferase"/>
</dbReference>
<dbReference type="PANTHER" id="PTHR36449:SF1">
    <property type="entry name" value="ACETYLTRANSFERASE"/>
    <property type="match status" value="1"/>
</dbReference>
<keyword evidence="8" id="KW-1185">Reference proteome</keyword>
<gene>
    <name evidence="7" type="ORF">FB4_1174</name>
</gene>
<reference evidence="7 8" key="1">
    <citation type="journal article" date="2012" name="J. Bacteriol.">
        <title>Draft Genome Sequences for Two Metal-Reducing Pelosinus fermentans Strains Isolated from a Cr(VI)-Contaminated Site and for Type Strain R7.</title>
        <authorList>
            <person name="Brown S.D."/>
            <person name="Podar M."/>
            <person name="Klingeman D.M."/>
            <person name="Johnson C.M."/>
            <person name="Yang Z.K."/>
            <person name="Utturkar S.M."/>
            <person name="Land M.L."/>
            <person name="Mosher J.J."/>
            <person name="Hurt R.A.Jr."/>
            <person name="Phelps T.J."/>
            <person name="Palumbo A.V."/>
            <person name="Arkin A.P."/>
            <person name="Hazen T.C."/>
            <person name="Elias D.A."/>
        </authorList>
    </citation>
    <scope>NUCLEOTIDE SEQUENCE [LARGE SCALE GENOMIC DNA]</scope>
    <source>
        <strain evidence="7 8">B4</strain>
    </source>
</reference>
<keyword evidence="1" id="KW-0678">Repressor</keyword>
<evidence type="ECO:0000256" key="5">
    <source>
        <dbReference type="ARBA" id="ARBA00049880"/>
    </source>
</evidence>
<evidence type="ECO:0000256" key="2">
    <source>
        <dbReference type="ARBA" id="ARBA00022649"/>
    </source>
</evidence>
<dbReference type="Pfam" id="PF13673">
    <property type="entry name" value="Acetyltransf_10"/>
    <property type="match status" value="1"/>
</dbReference>
<evidence type="ECO:0000259" key="6">
    <source>
        <dbReference type="PROSITE" id="PS51186"/>
    </source>
</evidence>
<keyword evidence="4" id="KW-0012">Acyltransferase</keyword>
<sequence>MSSEDIVGNRNPWEMTAIPGGIIEWVDSQAAAFLLEDLPIIRSVNLKPPQNLSLLTDPIKIDSPDQGLTLTYKPLSYEYQQQIMSFNSAYTPLLQFLQTDAFLYEEIGNTCTTLFFESNANELVGFCSTKCSSLKIKGRKIISLCPSVEIAALCIDDHYRYLGIGQAIFNHTIQQIYKIKTMVGVQFITLFSLPEAVAFYQKFGFRRLEKKGMKVLYTSVHECCIPMYFPLPHIPLQQRYTITTI</sequence>
<evidence type="ECO:0000256" key="1">
    <source>
        <dbReference type="ARBA" id="ARBA00022491"/>
    </source>
</evidence>
<dbReference type="PROSITE" id="PS51186">
    <property type="entry name" value="GNAT"/>
    <property type="match status" value="1"/>
</dbReference>
<organism evidence="7 8">
    <name type="scientific">Pelosinus fermentans B4</name>
    <dbReference type="NCBI Taxonomy" id="1149862"/>
    <lineage>
        <taxon>Bacteria</taxon>
        <taxon>Bacillati</taxon>
        <taxon>Bacillota</taxon>
        <taxon>Negativicutes</taxon>
        <taxon>Selenomonadales</taxon>
        <taxon>Sporomusaceae</taxon>
        <taxon>Pelosinus</taxon>
    </lineage>
</organism>
<dbReference type="PANTHER" id="PTHR36449">
    <property type="entry name" value="ACETYLTRANSFERASE-RELATED"/>
    <property type="match status" value="1"/>
</dbReference>
<comment type="catalytic activity">
    <reaction evidence="5">
        <text>glycyl-tRNA(Gly) + acetyl-CoA = N-acetylglycyl-tRNA(Gly) + CoA + H(+)</text>
        <dbReference type="Rhea" id="RHEA:81867"/>
        <dbReference type="Rhea" id="RHEA-COMP:9683"/>
        <dbReference type="Rhea" id="RHEA-COMP:19766"/>
        <dbReference type="ChEBI" id="CHEBI:15378"/>
        <dbReference type="ChEBI" id="CHEBI:57287"/>
        <dbReference type="ChEBI" id="CHEBI:57288"/>
        <dbReference type="ChEBI" id="CHEBI:78522"/>
        <dbReference type="ChEBI" id="CHEBI:232036"/>
    </reaction>
</comment>
<protein>
    <submittedName>
        <fullName evidence="7">GCN5-related N-acetyltransferase</fullName>
    </submittedName>
</protein>
<dbReference type="OrthoDB" id="9775804at2"/>
<dbReference type="RefSeq" id="WP_007938013.1">
    <property type="nucleotide sequence ID" value="NZ_AKVJ01000076.1"/>
</dbReference>
<dbReference type="GO" id="GO:0016747">
    <property type="term" value="F:acyltransferase activity, transferring groups other than amino-acyl groups"/>
    <property type="evidence" value="ECO:0007669"/>
    <property type="project" value="InterPro"/>
</dbReference>
<dbReference type="AlphaFoldDB" id="I8RDG3"/>
<evidence type="ECO:0000256" key="4">
    <source>
        <dbReference type="ARBA" id="ARBA00023315"/>
    </source>
</evidence>
<evidence type="ECO:0000313" key="7">
    <source>
        <dbReference type="EMBL" id="EIW15485.1"/>
    </source>
</evidence>
<accession>I8RDG3</accession>
<dbReference type="SUPFAM" id="SSF55729">
    <property type="entry name" value="Acyl-CoA N-acyltransferases (Nat)"/>
    <property type="match status" value="1"/>
</dbReference>
<dbReference type="EMBL" id="AKVJ01000076">
    <property type="protein sequence ID" value="EIW15485.1"/>
    <property type="molecule type" value="Genomic_DNA"/>
</dbReference>
<evidence type="ECO:0000313" key="8">
    <source>
        <dbReference type="Proteomes" id="UP000004324"/>
    </source>
</evidence>
<dbReference type="Proteomes" id="UP000004324">
    <property type="component" value="Unassembled WGS sequence"/>
</dbReference>
<dbReference type="Gene3D" id="3.40.630.30">
    <property type="match status" value="1"/>
</dbReference>
<name>I8RDG3_9FIRM</name>
<dbReference type="PATRIC" id="fig|1149862.3.peg.4195"/>
<evidence type="ECO:0000256" key="3">
    <source>
        <dbReference type="ARBA" id="ARBA00022679"/>
    </source>
</evidence>